<dbReference type="Proteomes" id="UP001187346">
    <property type="component" value="Unassembled WGS sequence"/>
</dbReference>
<evidence type="ECO:0000259" key="1">
    <source>
        <dbReference type="Pfam" id="PF22691"/>
    </source>
</evidence>
<accession>A0ABU4F7A4</accession>
<reference evidence="2 3" key="1">
    <citation type="submission" date="2023-10" db="EMBL/GenBank/DDBJ databases">
        <title>Characterization of rhizosphere-enriched actinobacteria from wheat plants lab-grown on chernevaya soil.</title>
        <authorList>
            <person name="Tikhonova E.N."/>
            <person name="Konopkin A."/>
            <person name="Kravchenko I.K."/>
        </authorList>
    </citation>
    <scope>NUCLEOTIDE SEQUENCE [LARGE SCALE GENOMIC DNA]</scope>
    <source>
        <strain evidence="2 3">RR29</strain>
    </source>
</reference>
<dbReference type="SUPFAM" id="SSF53901">
    <property type="entry name" value="Thiolase-like"/>
    <property type="match status" value="2"/>
</dbReference>
<comment type="caution">
    <text evidence="2">The sequence shown here is derived from an EMBL/GenBank/DDBJ whole genome shotgun (WGS) entry which is preliminary data.</text>
</comment>
<dbReference type="RefSeq" id="WP_317771107.1">
    <property type="nucleotide sequence ID" value="NZ_JAWMAJ010000028.1"/>
</dbReference>
<dbReference type="Pfam" id="PF22691">
    <property type="entry name" value="Thiolase_C_1"/>
    <property type="match status" value="1"/>
</dbReference>
<sequence>MVGHRIAGLKDATAIVGIGQTSFAKQLPEDERTLACRAVLAALDDAGISPGEVDALASYTMEETDEVELAKAVGFGDLTFFSKVGYGGGGSCATVAHLATAIAAGQATVGVAWRSRKRGSGARPWTNTTRQLPTPAQWTRPFGLLRPADEIAMLTRRYMYEYGATRDHLFNVALACRNRANQNPAAIMYDRPLTREMYMTSRWISEPLCLFDNCLETDGALACVVVSRERARDCRRRPVYIHSAAQGLPAQHHGMVNYWNDDPLTGPAWTAARHLWKHADFTPQDVDVAQIYDAFTALVPLSLEGYGFCGRGEGGAFTEGGALEIGGQLPLNTSGGGLSEAYVHGFNLINEGVRQLRGTSTAQVPDAATCLVTAGEGVPTSALLLTT</sequence>
<dbReference type="NCBIfam" id="NF005892">
    <property type="entry name" value="PRK07855.1"/>
    <property type="match status" value="1"/>
</dbReference>
<dbReference type="Gene3D" id="3.40.47.10">
    <property type="match status" value="1"/>
</dbReference>
<evidence type="ECO:0000313" key="3">
    <source>
        <dbReference type="Proteomes" id="UP001187346"/>
    </source>
</evidence>
<evidence type="ECO:0000313" key="2">
    <source>
        <dbReference type="EMBL" id="MDV7216476.1"/>
    </source>
</evidence>
<dbReference type="PANTHER" id="PTHR42870">
    <property type="entry name" value="ACETYL-COA C-ACETYLTRANSFERASE"/>
    <property type="match status" value="1"/>
</dbReference>
<dbReference type="InterPro" id="IPR016039">
    <property type="entry name" value="Thiolase-like"/>
</dbReference>
<keyword evidence="3" id="KW-1185">Reference proteome</keyword>
<feature type="domain" description="Thiolase C-terminal" evidence="1">
    <location>
        <begin position="261"/>
        <end position="379"/>
    </location>
</feature>
<dbReference type="EMBL" id="JAWMAJ010000028">
    <property type="protein sequence ID" value="MDV7216476.1"/>
    <property type="molecule type" value="Genomic_DNA"/>
</dbReference>
<proteinExistence type="predicted"/>
<gene>
    <name evidence="2" type="ORF">R5A26_10975</name>
</gene>
<dbReference type="PANTHER" id="PTHR42870:SF1">
    <property type="entry name" value="NON-SPECIFIC LIPID-TRANSFER PROTEIN-LIKE 2"/>
    <property type="match status" value="1"/>
</dbReference>
<organism evidence="2 3">
    <name type="scientific">Streptomyces prunicolor</name>
    <dbReference type="NCBI Taxonomy" id="67348"/>
    <lineage>
        <taxon>Bacteria</taxon>
        <taxon>Bacillati</taxon>
        <taxon>Actinomycetota</taxon>
        <taxon>Actinomycetes</taxon>
        <taxon>Kitasatosporales</taxon>
        <taxon>Streptomycetaceae</taxon>
        <taxon>Streptomyces</taxon>
    </lineage>
</organism>
<dbReference type="InterPro" id="IPR055140">
    <property type="entry name" value="Thiolase_C_2"/>
</dbReference>
<dbReference type="InterPro" id="IPR002155">
    <property type="entry name" value="Thiolase"/>
</dbReference>
<dbReference type="CDD" id="cd00829">
    <property type="entry name" value="SCP-x_thiolase"/>
    <property type="match status" value="1"/>
</dbReference>
<dbReference type="PIRSF" id="PIRSF000429">
    <property type="entry name" value="Ac-CoA_Ac_transf"/>
    <property type="match status" value="1"/>
</dbReference>
<protein>
    <submittedName>
        <fullName evidence="2">Lipid-transfer protein</fullName>
    </submittedName>
</protein>
<name>A0ABU4F7A4_9ACTN</name>